<dbReference type="Pfam" id="PF10604">
    <property type="entry name" value="Polyketide_cyc2"/>
    <property type="match status" value="1"/>
</dbReference>
<proteinExistence type="predicted"/>
<dbReference type="Gene3D" id="3.30.530.20">
    <property type="match status" value="1"/>
</dbReference>
<dbReference type="AlphaFoldDB" id="A0A3M2M5I8"/>
<comment type="caution">
    <text evidence="1">The sequence shown here is derived from an EMBL/GenBank/DDBJ whole genome shotgun (WGS) entry which is preliminary data.</text>
</comment>
<dbReference type="InterPro" id="IPR014488">
    <property type="entry name" value="UCP017371"/>
</dbReference>
<organism evidence="1 2">
    <name type="scientific">Streptomyces triticirhizae</name>
    <dbReference type="NCBI Taxonomy" id="2483353"/>
    <lineage>
        <taxon>Bacteria</taxon>
        <taxon>Bacillati</taxon>
        <taxon>Actinomycetota</taxon>
        <taxon>Actinomycetes</taxon>
        <taxon>Kitasatosporales</taxon>
        <taxon>Streptomycetaceae</taxon>
        <taxon>Streptomyces</taxon>
    </lineage>
</organism>
<sequence>MAQVEVEARRGIAARPEVVYAALADYREVHPRLLPEEFTDYEVREGGQGAGTVLFLRLHATRKRVRECVLEISEPEERTLVETDRDSTLVTTWTITPDGGDDRSVAHIRTVWEGSGGIGGFFERLFAPRVLKGVYERLLDNLAAEAERGSSTTG</sequence>
<accession>A0A3M2M5I8</accession>
<dbReference type="InterPro" id="IPR019587">
    <property type="entry name" value="Polyketide_cyclase/dehydratase"/>
</dbReference>
<keyword evidence="2" id="KW-1185">Reference proteome</keyword>
<dbReference type="EMBL" id="RFFJ01000035">
    <property type="protein sequence ID" value="RMI42378.1"/>
    <property type="molecule type" value="Genomic_DNA"/>
</dbReference>
<dbReference type="InterPro" id="IPR023393">
    <property type="entry name" value="START-like_dom_sf"/>
</dbReference>
<name>A0A3M2M5I8_9ACTN</name>
<dbReference type="SUPFAM" id="SSF55961">
    <property type="entry name" value="Bet v1-like"/>
    <property type="match status" value="1"/>
</dbReference>
<dbReference type="Proteomes" id="UP000278673">
    <property type="component" value="Unassembled WGS sequence"/>
</dbReference>
<gene>
    <name evidence="1" type="ORF">EBN88_09260</name>
</gene>
<dbReference type="RefSeq" id="WP_122183327.1">
    <property type="nucleotide sequence ID" value="NZ_RFFJ01000035.1"/>
</dbReference>
<dbReference type="PIRSF" id="PIRSF017371">
    <property type="entry name" value="UCP017371"/>
    <property type="match status" value="1"/>
</dbReference>
<reference evidence="1 2" key="1">
    <citation type="submission" date="2018-10" db="EMBL/GenBank/DDBJ databases">
        <title>Isolation, diversity and antifungal activity of actinobacteria from wheat.</title>
        <authorList>
            <person name="Han C."/>
        </authorList>
    </citation>
    <scope>NUCLEOTIDE SEQUENCE [LARGE SCALE GENOMIC DNA]</scope>
    <source>
        <strain evidence="1 2">NEAU-YY642</strain>
    </source>
</reference>
<protein>
    <submittedName>
        <fullName evidence="1">SRPBCC family protein</fullName>
    </submittedName>
</protein>
<evidence type="ECO:0000313" key="2">
    <source>
        <dbReference type="Proteomes" id="UP000278673"/>
    </source>
</evidence>
<evidence type="ECO:0000313" key="1">
    <source>
        <dbReference type="EMBL" id="RMI42378.1"/>
    </source>
</evidence>